<dbReference type="Proteomes" id="UP001370490">
    <property type="component" value="Unassembled WGS sequence"/>
</dbReference>
<dbReference type="EMBL" id="JBAMMX010000023">
    <property type="protein sequence ID" value="KAK6917861.1"/>
    <property type="molecule type" value="Genomic_DNA"/>
</dbReference>
<dbReference type="PANTHER" id="PTHR36049:SF3">
    <property type="match status" value="1"/>
</dbReference>
<dbReference type="Pfam" id="PF05421">
    <property type="entry name" value="DUF751"/>
    <property type="match status" value="1"/>
</dbReference>
<reference evidence="6 7" key="1">
    <citation type="submission" date="2023-12" db="EMBL/GenBank/DDBJ databases">
        <title>A high-quality genome assembly for Dillenia turbinata (Dilleniales).</title>
        <authorList>
            <person name="Chanderbali A."/>
        </authorList>
    </citation>
    <scope>NUCLEOTIDE SEQUENCE [LARGE SCALE GENOMIC DNA]</scope>
    <source>
        <strain evidence="6">LSX21</strain>
        <tissue evidence="6">Leaf</tissue>
    </source>
</reference>
<proteinExistence type="inferred from homology"/>
<feature type="transmembrane region" description="Helical" evidence="5">
    <location>
        <begin position="136"/>
        <end position="152"/>
    </location>
</feature>
<feature type="transmembrane region" description="Helical" evidence="5">
    <location>
        <begin position="164"/>
        <end position="187"/>
    </location>
</feature>
<keyword evidence="4" id="KW-0934">Plastid</keyword>
<comment type="similarity">
    <text evidence="2">Belongs to the ycf33 family.</text>
</comment>
<keyword evidence="5" id="KW-0472">Membrane</keyword>
<evidence type="ECO:0000256" key="4">
    <source>
        <dbReference type="ARBA" id="ARBA00022640"/>
    </source>
</evidence>
<protein>
    <recommendedName>
        <fullName evidence="3">Uncharacterized protein ycf33</fullName>
    </recommendedName>
</protein>
<evidence type="ECO:0000256" key="2">
    <source>
        <dbReference type="ARBA" id="ARBA00010985"/>
    </source>
</evidence>
<accession>A0AAN8UUI6</accession>
<keyword evidence="7" id="KW-1185">Reference proteome</keyword>
<dbReference type="GO" id="GO:0009536">
    <property type="term" value="C:plastid"/>
    <property type="evidence" value="ECO:0007669"/>
    <property type="project" value="UniProtKB-SubCell"/>
</dbReference>
<dbReference type="PANTHER" id="PTHR36049">
    <property type="entry name" value="TRANSMEMBRANE PROTEIN"/>
    <property type="match status" value="1"/>
</dbReference>
<dbReference type="AlphaFoldDB" id="A0AAN8UUI6"/>
<gene>
    <name evidence="6" type="ORF">RJ641_018612</name>
</gene>
<comment type="caution">
    <text evidence="6">The sequence shown here is derived from an EMBL/GenBank/DDBJ whole genome shotgun (WGS) entry which is preliminary data.</text>
</comment>
<keyword evidence="5" id="KW-1133">Transmembrane helix</keyword>
<organism evidence="6 7">
    <name type="scientific">Dillenia turbinata</name>
    <dbReference type="NCBI Taxonomy" id="194707"/>
    <lineage>
        <taxon>Eukaryota</taxon>
        <taxon>Viridiplantae</taxon>
        <taxon>Streptophyta</taxon>
        <taxon>Embryophyta</taxon>
        <taxon>Tracheophyta</taxon>
        <taxon>Spermatophyta</taxon>
        <taxon>Magnoliopsida</taxon>
        <taxon>eudicotyledons</taxon>
        <taxon>Gunneridae</taxon>
        <taxon>Pentapetalae</taxon>
        <taxon>Dilleniales</taxon>
        <taxon>Dilleniaceae</taxon>
        <taxon>Dillenia</taxon>
    </lineage>
</organism>
<evidence type="ECO:0000256" key="5">
    <source>
        <dbReference type="SAM" id="Phobius"/>
    </source>
</evidence>
<evidence type="ECO:0000313" key="7">
    <source>
        <dbReference type="Proteomes" id="UP001370490"/>
    </source>
</evidence>
<evidence type="ECO:0000256" key="3">
    <source>
        <dbReference type="ARBA" id="ARBA00021584"/>
    </source>
</evidence>
<name>A0AAN8UUI6_9MAGN</name>
<dbReference type="InterPro" id="IPR008470">
    <property type="entry name" value="Uncharacterised_Ycf33"/>
</dbReference>
<evidence type="ECO:0000313" key="6">
    <source>
        <dbReference type="EMBL" id="KAK6917861.1"/>
    </source>
</evidence>
<evidence type="ECO:0000256" key="1">
    <source>
        <dbReference type="ARBA" id="ARBA00004474"/>
    </source>
</evidence>
<keyword evidence="5" id="KW-0812">Transmembrane</keyword>
<feature type="transmembrane region" description="Helical" evidence="5">
    <location>
        <begin position="91"/>
        <end position="111"/>
    </location>
</feature>
<comment type="subcellular location">
    <subcellularLocation>
        <location evidence="1">Plastid</location>
    </subcellularLocation>
</comment>
<sequence length="236" mass="26326">MRISIFRTLLHFTSHTHPPTKVSSSPFLTPIITSSDLKHPSYMSIPSKTSIKPSLKPKYLTILSLINKPLLSKQQNLTSEIEFADDSSDGFSRLVIIGAISAGFVLFMMGMDDQKALALGPEGPLMEEFWDNMRRYALYVLTVSTGVAYTLLQPILELLKNPISAILILTIIGGSIYIVSQVVYLMVGVNEFSYDYTKAKKKLKTKYPGLERFESLVFEPPKSSSQRSLQLHTAST</sequence>